<accession>A0A9D4R101</accession>
<reference evidence="1" key="1">
    <citation type="journal article" date="2019" name="bioRxiv">
        <title>The Genome of the Zebra Mussel, Dreissena polymorpha: A Resource for Invasive Species Research.</title>
        <authorList>
            <person name="McCartney M.A."/>
            <person name="Auch B."/>
            <person name="Kono T."/>
            <person name="Mallez S."/>
            <person name="Zhang Y."/>
            <person name="Obille A."/>
            <person name="Becker A."/>
            <person name="Abrahante J.E."/>
            <person name="Garbe J."/>
            <person name="Badalamenti J.P."/>
            <person name="Herman A."/>
            <person name="Mangelson H."/>
            <person name="Liachko I."/>
            <person name="Sullivan S."/>
            <person name="Sone E.D."/>
            <person name="Koren S."/>
            <person name="Silverstein K.A.T."/>
            <person name="Beckman K.B."/>
            <person name="Gohl D.M."/>
        </authorList>
    </citation>
    <scope>NUCLEOTIDE SEQUENCE</scope>
    <source>
        <strain evidence="1">Duluth1</strain>
        <tissue evidence="1">Whole animal</tissue>
    </source>
</reference>
<dbReference type="EMBL" id="JAIWYP010000003">
    <property type="protein sequence ID" value="KAH3849345.1"/>
    <property type="molecule type" value="Genomic_DNA"/>
</dbReference>
<dbReference type="AlphaFoldDB" id="A0A9D4R101"/>
<name>A0A9D4R101_DREPO</name>
<reference evidence="1" key="2">
    <citation type="submission" date="2020-11" db="EMBL/GenBank/DDBJ databases">
        <authorList>
            <person name="McCartney M.A."/>
            <person name="Auch B."/>
            <person name="Kono T."/>
            <person name="Mallez S."/>
            <person name="Becker A."/>
            <person name="Gohl D.M."/>
            <person name="Silverstein K.A.T."/>
            <person name="Koren S."/>
            <person name="Bechman K.B."/>
            <person name="Herman A."/>
            <person name="Abrahante J.E."/>
            <person name="Garbe J."/>
        </authorList>
    </citation>
    <scope>NUCLEOTIDE SEQUENCE</scope>
    <source>
        <strain evidence="1">Duluth1</strain>
        <tissue evidence="1">Whole animal</tissue>
    </source>
</reference>
<gene>
    <name evidence="1" type="ORF">DPMN_091744</name>
</gene>
<sequence>MASNELEISVENETEKPFNFDTWCSELQLSRKVTQILRQEDIVTWDVIRLLAESDLKQIGVTLGAIKVIMVNIKTNQDNTSSEVGTNDQILQAAGKAFDIFLSASADKISTHGDMFMDPRTILTIKSVN</sequence>
<dbReference type="CDD" id="cd09487">
    <property type="entry name" value="SAM_superfamily"/>
    <property type="match status" value="1"/>
</dbReference>
<dbReference type="Gene3D" id="1.10.150.50">
    <property type="entry name" value="Transcription Factor, Ets-1"/>
    <property type="match status" value="1"/>
</dbReference>
<keyword evidence="2" id="KW-1185">Reference proteome</keyword>
<comment type="caution">
    <text evidence="1">The sequence shown here is derived from an EMBL/GenBank/DDBJ whole genome shotgun (WGS) entry which is preliminary data.</text>
</comment>
<dbReference type="SUPFAM" id="SSF47769">
    <property type="entry name" value="SAM/Pointed domain"/>
    <property type="match status" value="1"/>
</dbReference>
<protein>
    <recommendedName>
        <fullName evidence="3">SAM domain-containing protein</fullName>
    </recommendedName>
</protein>
<dbReference type="Proteomes" id="UP000828390">
    <property type="component" value="Unassembled WGS sequence"/>
</dbReference>
<evidence type="ECO:0008006" key="3">
    <source>
        <dbReference type="Google" id="ProtNLM"/>
    </source>
</evidence>
<dbReference type="InterPro" id="IPR013761">
    <property type="entry name" value="SAM/pointed_sf"/>
</dbReference>
<organism evidence="1 2">
    <name type="scientific">Dreissena polymorpha</name>
    <name type="common">Zebra mussel</name>
    <name type="synonym">Mytilus polymorpha</name>
    <dbReference type="NCBI Taxonomy" id="45954"/>
    <lineage>
        <taxon>Eukaryota</taxon>
        <taxon>Metazoa</taxon>
        <taxon>Spiralia</taxon>
        <taxon>Lophotrochozoa</taxon>
        <taxon>Mollusca</taxon>
        <taxon>Bivalvia</taxon>
        <taxon>Autobranchia</taxon>
        <taxon>Heteroconchia</taxon>
        <taxon>Euheterodonta</taxon>
        <taxon>Imparidentia</taxon>
        <taxon>Neoheterodontei</taxon>
        <taxon>Myida</taxon>
        <taxon>Dreissenoidea</taxon>
        <taxon>Dreissenidae</taxon>
        <taxon>Dreissena</taxon>
    </lineage>
</organism>
<evidence type="ECO:0000313" key="1">
    <source>
        <dbReference type="EMBL" id="KAH3849345.1"/>
    </source>
</evidence>
<evidence type="ECO:0000313" key="2">
    <source>
        <dbReference type="Proteomes" id="UP000828390"/>
    </source>
</evidence>
<proteinExistence type="predicted"/>